<accession>A0A3D8L7I0</accession>
<dbReference type="Proteomes" id="UP000256708">
    <property type="component" value="Unassembled WGS sequence"/>
</dbReference>
<dbReference type="OrthoDB" id="979826at2"/>
<protein>
    <submittedName>
        <fullName evidence="1">Uncharacterized protein</fullName>
    </submittedName>
</protein>
<comment type="caution">
    <text evidence="1">The sequence shown here is derived from an EMBL/GenBank/DDBJ whole genome shotgun (WGS) entry which is preliminary data.</text>
</comment>
<dbReference type="AlphaFoldDB" id="A0A3D8L7I0"/>
<sequence length="146" mass="16730">MAAIKIIEEMVIADKNEVYALYKLLAKAKFSDQIDSYDLNEFAGSPLITSLLIKAREEVIKNFEEEGRADVVEDWLKRSVYKFDSITGKAIANRLKHLSDSTLSTLADLDRDKLRDYAIGLIEPLEYENSEVDKLVDYMYQIAKEN</sequence>
<dbReference type="RefSeq" id="WP_115567415.1">
    <property type="nucleotide sequence ID" value="NZ_QRGR01000025.1"/>
</dbReference>
<gene>
    <name evidence="1" type="ORF">DXT99_20280</name>
</gene>
<keyword evidence="2" id="KW-1185">Reference proteome</keyword>
<reference evidence="2" key="1">
    <citation type="submission" date="2018-08" db="EMBL/GenBank/DDBJ databases">
        <authorList>
            <person name="Liu Z.-W."/>
            <person name="Du Z.-J."/>
        </authorList>
    </citation>
    <scope>NUCLEOTIDE SEQUENCE [LARGE SCALE GENOMIC DNA]</scope>
    <source>
        <strain evidence="2">H4X</strain>
    </source>
</reference>
<evidence type="ECO:0000313" key="2">
    <source>
        <dbReference type="Proteomes" id="UP000256708"/>
    </source>
</evidence>
<dbReference type="EMBL" id="QRGR01000025">
    <property type="protein sequence ID" value="RDV13358.1"/>
    <property type="molecule type" value="Genomic_DNA"/>
</dbReference>
<evidence type="ECO:0000313" key="1">
    <source>
        <dbReference type="EMBL" id="RDV13358.1"/>
    </source>
</evidence>
<name>A0A3D8L7I0_9BACT</name>
<organism evidence="1 2">
    <name type="scientific">Pontibacter diazotrophicus</name>
    <dbReference type="NCBI Taxonomy" id="1400979"/>
    <lineage>
        <taxon>Bacteria</taxon>
        <taxon>Pseudomonadati</taxon>
        <taxon>Bacteroidota</taxon>
        <taxon>Cytophagia</taxon>
        <taxon>Cytophagales</taxon>
        <taxon>Hymenobacteraceae</taxon>
        <taxon>Pontibacter</taxon>
    </lineage>
</organism>
<proteinExistence type="predicted"/>